<dbReference type="PANTHER" id="PTHR18895">
    <property type="entry name" value="HEMK METHYLTRANSFERASE"/>
    <property type="match status" value="1"/>
</dbReference>
<evidence type="ECO:0000256" key="3">
    <source>
        <dbReference type="ARBA" id="ARBA00022691"/>
    </source>
</evidence>
<keyword evidence="3" id="KW-0949">S-adenosyl-L-methionine</keyword>
<dbReference type="OrthoDB" id="269872at2759"/>
<reference evidence="5" key="1">
    <citation type="journal article" date="2019" name="G3 (Bethesda)">
        <title>Genome Assemblies of Two Rare Opportunistic Yeast Pathogens: Diutina rugosa (syn. Candida rugosa) and Trichomonascus ciferrii (syn. Candida ciferrii).</title>
        <authorList>
            <person name="Mixao V."/>
            <person name="Saus E."/>
            <person name="Hansen A.P."/>
            <person name="Lass-Florl C."/>
            <person name="Gabaldon T."/>
        </authorList>
    </citation>
    <scope>NUCLEOTIDE SEQUENCE</scope>
    <source>
        <strain evidence="5">CBS 4856</strain>
    </source>
</reference>
<comment type="caution">
    <text evidence="5">The sequence shown here is derived from an EMBL/GenBank/DDBJ whole genome shotgun (WGS) entry which is preliminary data.</text>
</comment>
<dbReference type="InterPro" id="IPR050320">
    <property type="entry name" value="N5-glutamine_MTase"/>
</dbReference>
<proteinExistence type="predicted"/>
<dbReference type="Gene3D" id="3.40.50.150">
    <property type="entry name" value="Vaccinia Virus protein VP39"/>
    <property type="match status" value="1"/>
</dbReference>
<evidence type="ECO:0000256" key="1">
    <source>
        <dbReference type="ARBA" id="ARBA00022603"/>
    </source>
</evidence>
<dbReference type="AlphaFoldDB" id="A0A642V484"/>
<dbReference type="GO" id="GO:0032259">
    <property type="term" value="P:methylation"/>
    <property type="evidence" value="ECO:0007669"/>
    <property type="project" value="UniProtKB-KW"/>
</dbReference>
<dbReference type="InterPro" id="IPR029063">
    <property type="entry name" value="SAM-dependent_MTases_sf"/>
</dbReference>
<dbReference type="Pfam" id="PF13847">
    <property type="entry name" value="Methyltransf_31"/>
    <property type="match status" value="1"/>
</dbReference>
<gene>
    <name evidence="5" type="ORF">TRICI_003308</name>
</gene>
<keyword evidence="6" id="KW-1185">Reference proteome</keyword>
<keyword evidence="1" id="KW-0489">Methyltransferase</keyword>
<dbReference type="CDD" id="cd02440">
    <property type="entry name" value="AdoMet_MTases"/>
    <property type="match status" value="1"/>
</dbReference>
<dbReference type="GO" id="GO:0005739">
    <property type="term" value="C:mitochondrion"/>
    <property type="evidence" value="ECO:0007669"/>
    <property type="project" value="TreeGrafter"/>
</dbReference>
<name>A0A642V484_9ASCO</name>
<dbReference type="SUPFAM" id="SSF53335">
    <property type="entry name" value="S-adenosyl-L-methionine-dependent methyltransferases"/>
    <property type="match status" value="1"/>
</dbReference>
<protein>
    <recommendedName>
        <fullName evidence="4">Methyltransferase domain-containing protein</fullName>
    </recommendedName>
</protein>
<accession>A0A642V484</accession>
<evidence type="ECO:0000313" key="6">
    <source>
        <dbReference type="Proteomes" id="UP000761534"/>
    </source>
</evidence>
<dbReference type="VEuPathDB" id="FungiDB:TRICI_003308"/>
<dbReference type="GO" id="GO:0102559">
    <property type="term" value="F:peptide chain release factor N(5)-glutamine methyltransferase activity"/>
    <property type="evidence" value="ECO:0007669"/>
    <property type="project" value="UniProtKB-EC"/>
</dbReference>
<evidence type="ECO:0000256" key="2">
    <source>
        <dbReference type="ARBA" id="ARBA00022679"/>
    </source>
</evidence>
<dbReference type="Proteomes" id="UP000761534">
    <property type="component" value="Unassembled WGS sequence"/>
</dbReference>
<keyword evidence="2" id="KW-0808">Transferase</keyword>
<evidence type="ECO:0000259" key="4">
    <source>
        <dbReference type="Pfam" id="PF13847"/>
    </source>
</evidence>
<sequence length="301" mass="33979">MRLKPQTVARARAIDPLLALLLPTLREIRVAQQELSWLKQEIKDPIKLRRACIRRGHLNVPLQYVLGTQPFGKLDIQCRPGVLIPRWETEEWCLNLCRLLHMHNKQSSLNVVDLCTGTGCIPLTIAKECGVHNNKISGVDISTQAISLFRLNIRTHFPTTDTNINPILGDVFQPLEMFQSQTGIQCADLVTANPPYIDPAQFVDPLHTERSVRRYEPRLALVGGVEIYRAIFNLSQGLQSKAIILEVGSLSQIDFVRSLAHPNWHSVAVKDSAGNYRAVALWNNPDFEFLKKMGSFNPTEF</sequence>
<dbReference type="NCBIfam" id="TIGR00536">
    <property type="entry name" value="hemK_fam"/>
    <property type="match status" value="1"/>
</dbReference>
<dbReference type="EMBL" id="SWFS01000245">
    <property type="protein sequence ID" value="KAA8912926.1"/>
    <property type="molecule type" value="Genomic_DNA"/>
</dbReference>
<organism evidence="5 6">
    <name type="scientific">Trichomonascus ciferrii</name>
    <dbReference type="NCBI Taxonomy" id="44093"/>
    <lineage>
        <taxon>Eukaryota</taxon>
        <taxon>Fungi</taxon>
        <taxon>Dikarya</taxon>
        <taxon>Ascomycota</taxon>
        <taxon>Saccharomycotina</taxon>
        <taxon>Dipodascomycetes</taxon>
        <taxon>Dipodascales</taxon>
        <taxon>Trichomonascaceae</taxon>
        <taxon>Trichomonascus</taxon>
        <taxon>Trichomonascus ciferrii complex</taxon>
    </lineage>
</organism>
<dbReference type="InterPro" id="IPR025714">
    <property type="entry name" value="Methyltranfer_dom"/>
</dbReference>
<dbReference type="PANTHER" id="PTHR18895:SF74">
    <property type="entry name" value="MTRF1L RELEASE FACTOR GLUTAMINE METHYLTRANSFERASE"/>
    <property type="match status" value="1"/>
</dbReference>
<feature type="domain" description="Methyltransferase" evidence="4">
    <location>
        <begin position="106"/>
        <end position="214"/>
    </location>
</feature>
<evidence type="ECO:0000313" key="5">
    <source>
        <dbReference type="EMBL" id="KAA8912926.1"/>
    </source>
</evidence>
<dbReference type="InterPro" id="IPR004556">
    <property type="entry name" value="HemK-like"/>
</dbReference>